<reference evidence="1" key="1">
    <citation type="submission" date="2022-07" db="EMBL/GenBank/DDBJ databases">
        <title>Phylogenomic reconstructions and comparative analyses of Kickxellomycotina fungi.</title>
        <authorList>
            <person name="Reynolds N.K."/>
            <person name="Stajich J.E."/>
            <person name="Barry K."/>
            <person name="Grigoriev I.V."/>
            <person name="Crous P."/>
            <person name="Smith M.E."/>
        </authorList>
    </citation>
    <scope>NUCLEOTIDE SEQUENCE</scope>
    <source>
        <strain evidence="1">CBS 102833</strain>
    </source>
</reference>
<proteinExistence type="predicted"/>
<evidence type="ECO:0000313" key="2">
    <source>
        <dbReference type="Proteomes" id="UP001140096"/>
    </source>
</evidence>
<gene>
    <name evidence="1" type="ORF">H4S07_000202</name>
</gene>
<organism evidence="1 2">
    <name type="scientific">Coemansia furcata</name>
    <dbReference type="NCBI Taxonomy" id="417177"/>
    <lineage>
        <taxon>Eukaryota</taxon>
        <taxon>Fungi</taxon>
        <taxon>Fungi incertae sedis</taxon>
        <taxon>Zoopagomycota</taxon>
        <taxon>Kickxellomycotina</taxon>
        <taxon>Kickxellomycetes</taxon>
        <taxon>Kickxellales</taxon>
        <taxon>Kickxellaceae</taxon>
        <taxon>Coemansia</taxon>
    </lineage>
</organism>
<dbReference type="EMBL" id="JANBUP010000007">
    <property type="protein sequence ID" value="KAJ2814033.1"/>
    <property type="molecule type" value="Genomic_DNA"/>
</dbReference>
<evidence type="ECO:0000313" key="1">
    <source>
        <dbReference type="EMBL" id="KAJ2814033.1"/>
    </source>
</evidence>
<dbReference type="Proteomes" id="UP001140096">
    <property type="component" value="Unassembled WGS sequence"/>
</dbReference>
<name>A0ACC1LRR7_9FUNG</name>
<protein>
    <submittedName>
        <fullName evidence="1">Uncharacterized protein</fullName>
    </submittedName>
</protein>
<sequence length="430" mass="47885">MEDECIDYQHCEMEALAAIYADTSEFTFTTAKDSRLLSGSIAVEVDTTVSESLVSMAATGTDSGGGIDWSKVRYLPSIELRFTLPGLYPLVDAPRISLSCCWLSAEALECIESRMAEIWRVEQGMCVLDSYINSLRYDLTTMAGAIQIDTKAMEEIASYDARRRRGLFEMQTYTCMICMEPQSGRHCVELGCTHVHCAQCLGGYWGMLVDEGSVWLLRCPHPGCGQSPGGDDLGRVLSAEQVQRYSLLSEQRRVDMDSSRYAWCPREGCGKWGVRDRVQDKLCVCACGYAFCVCCRRVWHGPSFCAIESRQRIMEEYRRAREEGVGLAAMEKQYGKAVLEGMLEREVAEDESLKFIEGMSTACPSCSVRIVKAYGCNHIICSQCNSHFCYLCGELIGYGDPLNHFRMAGSACFMKLLEGVLGDQTADDPL</sequence>
<keyword evidence="2" id="KW-1185">Reference proteome</keyword>
<accession>A0ACC1LRR7</accession>
<comment type="caution">
    <text evidence="1">The sequence shown here is derived from an EMBL/GenBank/DDBJ whole genome shotgun (WGS) entry which is preliminary data.</text>
</comment>